<dbReference type="SUPFAM" id="SSF54913">
    <property type="entry name" value="GlnB-like"/>
    <property type="match status" value="1"/>
</dbReference>
<feature type="transmembrane region" description="Helical" evidence="1">
    <location>
        <begin position="97"/>
        <end position="120"/>
    </location>
</feature>
<sequence>MTTTTDPAGPVPTGPLPRGALIDVARAFLPHQALLAVALLQSAGIGATAFDIDSHVNMPNRAVALGGIRVMVARDDFNDAAALLAEVPQSATRRRPWITVVLIAATYLWSAAPIPGGLYVRRPELSRDAGY</sequence>
<comment type="caution">
    <text evidence="2">The sequence shown here is derived from an EMBL/GenBank/DDBJ whole genome shotgun (WGS) entry which is preliminary data.</text>
</comment>
<organism evidence="2 3">
    <name type="scientific">Paracoccus denitrificans</name>
    <dbReference type="NCBI Taxonomy" id="266"/>
    <lineage>
        <taxon>Bacteria</taxon>
        <taxon>Pseudomonadati</taxon>
        <taxon>Pseudomonadota</taxon>
        <taxon>Alphaproteobacteria</taxon>
        <taxon>Rhodobacterales</taxon>
        <taxon>Paracoccaceae</taxon>
        <taxon>Paracoccus</taxon>
    </lineage>
</organism>
<proteinExistence type="predicted"/>
<reference evidence="2 3" key="1">
    <citation type="journal article" date="2017" name="Nat. Commun.">
        <title>In situ click chemistry generation of cyclooxygenase-2 inhibitors.</title>
        <authorList>
            <person name="Bhardwaj A."/>
            <person name="Kaur J."/>
            <person name="Wuest M."/>
            <person name="Wuest F."/>
        </authorList>
    </citation>
    <scope>NUCLEOTIDE SEQUENCE [LARGE SCALE GENOMIC DNA]</scope>
    <source>
        <strain evidence="2">S2_012_000_R3_94</strain>
    </source>
</reference>
<dbReference type="Gene3D" id="3.30.70.790">
    <property type="entry name" value="UreE, C-terminal domain"/>
    <property type="match status" value="1"/>
</dbReference>
<name>A0A533IDF7_PARDE</name>
<evidence type="ECO:0000313" key="3">
    <source>
        <dbReference type="Proteomes" id="UP000315344"/>
    </source>
</evidence>
<dbReference type="Proteomes" id="UP000315344">
    <property type="component" value="Unassembled WGS sequence"/>
</dbReference>
<keyword evidence="1" id="KW-1133">Transmembrane helix</keyword>
<protein>
    <submittedName>
        <fullName evidence="2">DUF2007 domain-containing protein</fullName>
    </submittedName>
</protein>
<accession>A0A533IDF7</accession>
<gene>
    <name evidence="2" type="ORF">DI616_01220</name>
</gene>
<keyword evidence="1" id="KW-0472">Membrane</keyword>
<keyword evidence="1" id="KW-0812">Transmembrane</keyword>
<dbReference type="InterPro" id="IPR011322">
    <property type="entry name" value="N-reg_PII-like_a/b"/>
</dbReference>
<evidence type="ECO:0000256" key="1">
    <source>
        <dbReference type="SAM" id="Phobius"/>
    </source>
</evidence>
<evidence type="ECO:0000313" key="2">
    <source>
        <dbReference type="EMBL" id="TKW68644.1"/>
    </source>
</evidence>
<dbReference type="EMBL" id="VAFL01000001">
    <property type="protein sequence ID" value="TKW68644.1"/>
    <property type="molecule type" value="Genomic_DNA"/>
</dbReference>
<dbReference type="AlphaFoldDB" id="A0A533IDF7"/>